<dbReference type="Proteomes" id="UP000266934">
    <property type="component" value="Chromosome"/>
</dbReference>
<dbReference type="AlphaFoldDB" id="A0A348G3T0"/>
<evidence type="ECO:0008006" key="3">
    <source>
        <dbReference type="Google" id="ProtNLM"/>
    </source>
</evidence>
<dbReference type="RefSeq" id="WP_160140633.1">
    <property type="nucleotide sequence ID" value="NZ_AP018907.1"/>
</dbReference>
<protein>
    <recommendedName>
        <fullName evidence="3">Ribbon-helix-helix protein CopG domain-containing protein</fullName>
    </recommendedName>
</protein>
<organism evidence="1 2">
    <name type="scientific">Blastochloris tepida</name>
    <dbReference type="NCBI Taxonomy" id="2233851"/>
    <lineage>
        <taxon>Bacteria</taxon>
        <taxon>Pseudomonadati</taxon>
        <taxon>Pseudomonadota</taxon>
        <taxon>Alphaproteobacteria</taxon>
        <taxon>Hyphomicrobiales</taxon>
        <taxon>Blastochloridaceae</taxon>
        <taxon>Blastochloris</taxon>
    </lineage>
</organism>
<gene>
    <name evidence="1" type="ORF">BLTE_28980</name>
</gene>
<reference evidence="1 2" key="1">
    <citation type="submission" date="2018-08" db="EMBL/GenBank/DDBJ databases">
        <title>Complete genome sequencing of Blastochloris tepida GI.</title>
        <authorList>
            <person name="Tsukatani Y."/>
            <person name="Mori H."/>
        </authorList>
    </citation>
    <scope>NUCLEOTIDE SEQUENCE [LARGE SCALE GENOMIC DNA]</scope>
    <source>
        <strain evidence="1 2">GI</strain>
    </source>
</reference>
<evidence type="ECO:0000313" key="1">
    <source>
        <dbReference type="EMBL" id="BBF94213.1"/>
    </source>
</evidence>
<dbReference type="KEGG" id="blag:BLTE_28980"/>
<keyword evidence="2" id="KW-1185">Reference proteome</keyword>
<dbReference type="EMBL" id="AP018907">
    <property type="protein sequence ID" value="BBF94213.1"/>
    <property type="molecule type" value="Genomic_DNA"/>
</dbReference>
<proteinExistence type="predicted"/>
<evidence type="ECO:0000313" key="2">
    <source>
        <dbReference type="Proteomes" id="UP000266934"/>
    </source>
</evidence>
<accession>A0A348G3T0</accession>
<sequence length="55" mass="6446">MKIPADPRITVRLTQQDVKALLAIRDKLWDRGEHANQSTCVRHALRFTAMTMRRQ</sequence>
<name>A0A348G3T0_9HYPH</name>